<keyword evidence="2" id="KW-0238">DNA-binding</keyword>
<feature type="region of interest" description="Disordered" evidence="3">
    <location>
        <begin position="76"/>
        <end position="130"/>
    </location>
</feature>
<protein>
    <recommendedName>
        <fullName evidence="6">DUF3276 family protein</fullName>
    </recommendedName>
</protein>
<dbReference type="Proteomes" id="UP000018680">
    <property type="component" value="Chromosome"/>
</dbReference>
<dbReference type="Gene3D" id="3.10.450.700">
    <property type="match status" value="1"/>
</dbReference>
<dbReference type="RefSeq" id="WP_024268030.1">
    <property type="nucleotide sequence ID" value="NC_023035.1"/>
</dbReference>
<gene>
    <name evidence="4" type="ORF">L21SP2_1732</name>
</gene>
<dbReference type="eggNOG" id="ENOG5033EE8">
    <property type="taxonomic scope" value="Bacteria"/>
</dbReference>
<dbReference type="PATRIC" id="fig|1307761.3.peg.1726"/>
<evidence type="ECO:0000256" key="3">
    <source>
        <dbReference type="SAM" id="MobiDB-lite"/>
    </source>
</evidence>
<sequence>MASRGEIYSTRSDSERRTYFFNVKENRRGDLFLNIVESSKRDEGESFDRHQIMVYEEDIKGFMEELEKAVAIARKRESLTEAASPRKYKKKTSATHPSPRQKTSGNGEAKATNLQRKKVLKLKKKRDQDT</sequence>
<dbReference type="GO" id="GO:0032422">
    <property type="term" value="F:purine-rich negative regulatory element binding"/>
    <property type="evidence" value="ECO:0007669"/>
    <property type="project" value="InterPro"/>
</dbReference>
<evidence type="ECO:0000256" key="1">
    <source>
        <dbReference type="ARBA" id="ARBA00009251"/>
    </source>
</evidence>
<dbReference type="STRING" id="1307761.L21SP2_1732"/>
<dbReference type="Pfam" id="PF11680">
    <property type="entry name" value="DUF3276"/>
    <property type="match status" value="1"/>
</dbReference>
<evidence type="ECO:0000256" key="2">
    <source>
        <dbReference type="ARBA" id="ARBA00023125"/>
    </source>
</evidence>
<organism evidence="4 5">
    <name type="scientific">Salinispira pacifica</name>
    <dbReference type="NCBI Taxonomy" id="1307761"/>
    <lineage>
        <taxon>Bacteria</taxon>
        <taxon>Pseudomonadati</taxon>
        <taxon>Spirochaetota</taxon>
        <taxon>Spirochaetia</taxon>
        <taxon>Spirochaetales</taxon>
        <taxon>Spirochaetaceae</taxon>
        <taxon>Salinispira</taxon>
    </lineage>
</organism>
<dbReference type="AlphaFoldDB" id="V5WIX4"/>
<evidence type="ECO:0000313" key="4">
    <source>
        <dbReference type="EMBL" id="AHC15111.1"/>
    </source>
</evidence>
<dbReference type="OrthoDB" id="350673at2"/>
<evidence type="ECO:0008006" key="6">
    <source>
        <dbReference type="Google" id="ProtNLM"/>
    </source>
</evidence>
<evidence type="ECO:0000313" key="5">
    <source>
        <dbReference type="Proteomes" id="UP000018680"/>
    </source>
</evidence>
<dbReference type="EMBL" id="CP006939">
    <property type="protein sequence ID" value="AHC15111.1"/>
    <property type="molecule type" value="Genomic_DNA"/>
</dbReference>
<dbReference type="KEGG" id="slr:L21SP2_1732"/>
<accession>V5WIX4</accession>
<keyword evidence="5" id="KW-1185">Reference proteome</keyword>
<dbReference type="HOGENOM" id="CLU_144077_0_1_12"/>
<dbReference type="GO" id="GO:0000977">
    <property type="term" value="F:RNA polymerase II transcription regulatory region sequence-specific DNA binding"/>
    <property type="evidence" value="ECO:0007669"/>
    <property type="project" value="InterPro"/>
</dbReference>
<dbReference type="SMART" id="SM00712">
    <property type="entry name" value="PUR"/>
    <property type="match status" value="1"/>
</dbReference>
<comment type="similarity">
    <text evidence="1">Belongs to the PUR DNA-binding protein family.</text>
</comment>
<feature type="compositionally biased region" description="Basic residues" evidence="3">
    <location>
        <begin position="115"/>
        <end position="130"/>
    </location>
</feature>
<feature type="compositionally biased region" description="Polar residues" evidence="3">
    <location>
        <begin position="94"/>
        <end position="106"/>
    </location>
</feature>
<name>V5WIX4_9SPIO</name>
<dbReference type="InterPro" id="IPR006628">
    <property type="entry name" value="PUR-bd_fam"/>
</dbReference>
<reference evidence="4 5" key="1">
    <citation type="journal article" date="2015" name="Stand. Genomic Sci.">
        <title>Complete genome sequence and description of Salinispira pacifica gen. nov., sp. nov., a novel spirochaete isolated form a hypersaline microbial mat.</title>
        <authorList>
            <person name="Ben Hania W."/>
            <person name="Joseph M."/>
            <person name="Schumann P."/>
            <person name="Bunk B."/>
            <person name="Fiebig A."/>
            <person name="Sproer C."/>
            <person name="Klenk H.P."/>
            <person name="Fardeau M.L."/>
            <person name="Spring S."/>
        </authorList>
    </citation>
    <scope>NUCLEOTIDE SEQUENCE [LARGE SCALE GENOMIC DNA]</scope>
    <source>
        <strain evidence="4 5">L21-RPul-D2</strain>
    </source>
</reference>
<proteinExistence type="inferred from homology"/>